<dbReference type="Pfam" id="PF04383">
    <property type="entry name" value="KilA-N"/>
    <property type="match status" value="1"/>
</dbReference>
<dbReference type="RefSeq" id="WP_172460828.1">
    <property type="nucleotide sequence ID" value="NZ_UHIC01000001.1"/>
</dbReference>
<reference evidence="2 3" key="1">
    <citation type="submission" date="2018-06" db="EMBL/GenBank/DDBJ databases">
        <authorList>
            <consortium name="Pathogen Informatics"/>
            <person name="Doyle S."/>
        </authorList>
    </citation>
    <scope>NUCLEOTIDE SEQUENCE [LARGE SCALE GENOMIC DNA]</scope>
    <source>
        <strain evidence="2 3">NCTC13337</strain>
    </source>
</reference>
<feature type="domain" description="KilA-N" evidence="1">
    <location>
        <begin position="6"/>
        <end position="112"/>
    </location>
</feature>
<organism evidence="2 3">
    <name type="scientific">Suttonella ornithocola</name>
    <dbReference type="NCBI Taxonomy" id="279832"/>
    <lineage>
        <taxon>Bacteria</taxon>
        <taxon>Pseudomonadati</taxon>
        <taxon>Pseudomonadota</taxon>
        <taxon>Gammaproteobacteria</taxon>
        <taxon>Cardiobacteriales</taxon>
        <taxon>Cardiobacteriaceae</taxon>
        <taxon>Suttonella</taxon>
    </lineage>
</organism>
<gene>
    <name evidence="2" type="ORF">NCTC13337_01165</name>
</gene>
<sequence length="250" mass="28270">MSKHTQVASANLSILDTDIRCIDGLYSLNDLHKAAGGEEKHKPNRFLRNEQTQALIAEIDNEINKSPNLGFSIKTVRGVNGGTYACKEIVVAYGAWISAFVHLAVIRTFLATVEQSPYITDEQLVHIKQGVREMVYRTGKYWQAVYNELFNYVQAPSVREIRRERYPDACRFLNISEQTRGLKERDLEPVDALPPPHIVMVPIDTRFNGSIEVVIKDGLVGCYHRELIPVNGIRDKPYGTLLKARFEAGK</sequence>
<evidence type="ECO:0000259" key="1">
    <source>
        <dbReference type="PROSITE" id="PS51301"/>
    </source>
</evidence>
<dbReference type="Proteomes" id="UP000254601">
    <property type="component" value="Unassembled WGS sequence"/>
</dbReference>
<dbReference type="PROSITE" id="PS51301">
    <property type="entry name" value="KILA_N"/>
    <property type="match status" value="1"/>
</dbReference>
<proteinExistence type="predicted"/>
<dbReference type="SMART" id="SM01252">
    <property type="entry name" value="KilA-N"/>
    <property type="match status" value="1"/>
</dbReference>
<evidence type="ECO:0000313" key="2">
    <source>
        <dbReference type="EMBL" id="SUO95223.1"/>
    </source>
</evidence>
<keyword evidence="3" id="KW-1185">Reference proteome</keyword>
<protein>
    <submittedName>
        <fullName evidence="2">KilA-N domain</fullName>
    </submittedName>
</protein>
<dbReference type="InterPro" id="IPR018004">
    <property type="entry name" value="KilA/APSES_HTH"/>
</dbReference>
<dbReference type="EMBL" id="UHIC01000001">
    <property type="protein sequence ID" value="SUO95223.1"/>
    <property type="molecule type" value="Genomic_DNA"/>
</dbReference>
<dbReference type="AlphaFoldDB" id="A0A380MTH5"/>
<name>A0A380MTH5_9GAMM</name>
<evidence type="ECO:0000313" key="3">
    <source>
        <dbReference type="Proteomes" id="UP000254601"/>
    </source>
</evidence>
<dbReference type="InterPro" id="IPR017880">
    <property type="entry name" value="KilA_N"/>
</dbReference>
<accession>A0A380MTH5</accession>